<feature type="transmembrane region" description="Helical" evidence="8">
    <location>
        <begin position="294"/>
        <end position="313"/>
    </location>
</feature>
<dbReference type="InterPro" id="IPR005467">
    <property type="entry name" value="His_kinase_dom"/>
</dbReference>
<gene>
    <name evidence="10" type="ORF">GGQ92_001338</name>
</gene>
<keyword evidence="8" id="KW-0812">Transmembrane</keyword>
<dbReference type="RefSeq" id="WP_184245961.1">
    <property type="nucleotide sequence ID" value="NZ_BAAACU010000058.1"/>
</dbReference>
<dbReference type="GO" id="GO:0005524">
    <property type="term" value="F:ATP binding"/>
    <property type="evidence" value="ECO:0007669"/>
    <property type="project" value="UniProtKB-KW"/>
</dbReference>
<feature type="transmembrane region" description="Helical" evidence="8">
    <location>
        <begin position="7"/>
        <end position="26"/>
    </location>
</feature>
<comment type="caution">
    <text evidence="10">The sequence shown here is derived from an EMBL/GenBank/DDBJ whole genome shotgun (WGS) entry which is preliminary data.</text>
</comment>
<comment type="catalytic activity">
    <reaction evidence="1">
        <text>ATP + protein L-histidine = ADP + protein N-phospho-L-histidine.</text>
        <dbReference type="EC" id="2.7.13.3"/>
    </reaction>
</comment>
<evidence type="ECO:0000256" key="8">
    <source>
        <dbReference type="SAM" id="Phobius"/>
    </source>
</evidence>
<feature type="transmembrane region" description="Helical" evidence="8">
    <location>
        <begin position="112"/>
        <end position="134"/>
    </location>
</feature>
<evidence type="ECO:0000313" key="11">
    <source>
        <dbReference type="Proteomes" id="UP000572212"/>
    </source>
</evidence>
<keyword evidence="6" id="KW-0067">ATP-binding</keyword>
<name>A0A841RN05_9BACI</name>
<keyword evidence="3 10" id="KW-0808">Transferase</keyword>
<evidence type="ECO:0000256" key="6">
    <source>
        <dbReference type="ARBA" id="ARBA00022840"/>
    </source>
</evidence>
<protein>
    <recommendedName>
        <fullName evidence="2">histidine kinase</fullName>
        <ecNumber evidence="2">2.7.13.3</ecNumber>
    </recommendedName>
</protein>
<evidence type="ECO:0000256" key="2">
    <source>
        <dbReference type="ARBA" id="ARBA00012438"/>
    </source>
</evidence>
<evidence type="ECO:0000256" key="1">
    <source>
        <dbReference type="ARBA" id="ARBA00000085"/>
    </source>
</evidence>
<dbReference type="GO" id="GO:0046983">
    <property type="term" value="F:protein dimerization activity"/>
    <property type="evidence" value="ECO:0007669"/>
    <property type="project" value="InterPro"/>
</dbReference>
<dbReference type="GO" id="GO:0016020">
    <property type="term" value="C:membrane"/>
    <property type="evidence" value="ECO:0007669"/>
    <property type="project" value="InterPro"/>
</dbReference>
<feature type="transmembrane region" description="Helical" evidence="8">
    <location>
        <begin position="143"/>
        <end position="160"/>
    </location>
</feature>
<feature type="transmembrane region" description="Helical" evidence="8">
    <location>
        <begin position="230"/>
        <end position="250"/>
    </location>
</feature>
<dbReference type="Proteomes" id="UP000572212">
    <property type="component" value="Unassembled WGS sequence"/>
</dbReference>
<sequence length="746" mass="86091">MIQRKKYTFFLIVFILLFSFLAYQNLTPYIGIHLAKDGDTYITDGFSDLGWGWDSGIVNGEEIVFIDGETPDNNAIASNFFRIEKAETITVKRDGELITYDISGSTALTAQYIFYFVFPLAYFLMNLLFSYLLIKQRIEKQSTSILIILFNVISFCYISASLNTKLILSGELLLPITFLLAPVLFIHFIFHYFAELDFKWVSKKVIYFLYSLAVIGSVLSSLSLTLSRSSLLITFLFIVLIIILILLNGYTTIKSIQAKDSFRWLFYSFLIALTPFVLLYGIPDILLGKGIIKAEIATMFIITMPAIYLYLLASDKLYQMKLTLNRLPYFSLISLVPALCITSGFYLLAEQNQTVIGILRFFIITFITIILFLSFKGYLDRALKTNLFVDYENYPNSLYRFSEVLKKLTTKDDILKSAQRELREVIKLSNLTTVSVSKFHPIVCSHDKLDAEFNKKILKNPLKIGQVIQYQTNLMIIVGEEQEFYYAILGKRTRKTSLMSTQQNDWLSALAYFTSIALENIRKLEDTINELNNLRSKSKWLSKLLFNISEKEHRRLANDIHDSFLQDLISLNRKIHDIQTNTPNKEHQLQLQEAEEEILDIIYTIRETLHELYPAFLSEFGLDSALDELYSKFRLRCNIALDVNMGEDVFKDLGEDHVLAVYRIVQELLTNATKHSQANHIELIIRRENRELLILYKDDGIGLQEVNKNDYKQMGIRGIEERVYSLDGSIQFTNNNGLSVHIRIPI</sequence>
<evidence type="ECO:0000256" key="4">
    <source>
        <dbReference type="ARBA" id="ARBA00022741"/>
    </source>
</evidence>
<dbReference type="InterPro" id="IPR011712">
    <property type="entry name" value="Sig_transdc_His_kin_sub3_dim/P"/>
</dbReference>
<feature type="transmembrane region" description="Helical" evidence="8">
    <location>
        <begin position="329"/>
        <end position="349"/>
    </location>
</feature>
<dbReference type="InterPro" id="IPR003594">
    <property type="entry name" value="HATPase_dom"/>
</dbReference>
<feature type="transmembrane region" description="Helical" evidence="8">
    <location>
        <begin position="262"/>
        <end position="282"/>
    </location>
</feature>
<evidence type="ECO:0000256" key="5">
    <source>
        <dbReference type="ARBA" id="ARBA00022777"/>
    </source>
</evidence>
<evidence type="ECO:0000256" key="7">
    <source>
        <dbReference type="ARBA" id="ARBA00023012"/>
    </source>
</evidence>
<evidence type="ECO:0000259" key="9">
    <source>
        <dbReference type="PROSITE" id="PS50109"/>
    </source>
</evidence>
<feature type="transmembrane region" description="Helical" evidence="8">
    <location>
        <begin position="355"/>
        <end position="375"/>
    </location>
</feature>
<dbReference type="Pfam" id="PF02518">
    <property type="entry name" value="HATPase_c"/>
    <property type="match status" value="1"/>
</dbReference>
<dbReference type="InterPro" id="IPR050482">
    <property type="entry name" value="Sensor_HK_TwoCompSys"/>
</dbReference>
<keyword evidence="11" id="KW-1185">Reference proteome</keyword>
<dbReference type="EC" id="2.7.13.3" evidence="2"/>
<keyword evidence="8" id="KW-1133">Transmembrane helix</keyword>
<feature type="transmembrane region" description="Helical" evidence="8">
    <location>
        <begin position="172"/>
        <end position="193"/>
    </location>
</feature>
<feature type="domain" description="Histidine kinase" evidence="9">
    <location>
        <begin position="573"/>
        <end position="746"/>
    </location>
</feature>
<keyword evidence="8" id="KW-0472">Membrane</keyword>
<keyword evidence="5 10" id="KW-0418">Kinase</keyword>
<dbReference type="InterPro" id="IPR036890">
    <property type="entry name" value="HATPase_C_sf"/>
</dbReference>
<dbReference type="PANTHER" id="PTHR24421">
    <property type="entry name" value="NITRATE/NITRITE SENSOR PROTEIN NARX-RELATED"/>
    <property type="match status" value="1"/>
</dbReference>
<organism evidence="10 11">
    <name type="scientific">Gracilibacillus halotolerans</name>
    <dbReference type="NCBI Taxonomy" id="74386"/>
    <lineage>
        <taxon>Bacteria</taxon>
        <taxon>Bacillati</taxon>
        <taxon>Bacillota</taxon>
        <taxon>Bacilli</taxon>
        <taxon>Bacillales</taxon>
        <taxon>Bacillaceae</taxon>
        <taxon>Gracilibacillus</taxon>
    </lineage>
</organism>
<dbReference type="PANTHER" id="PTHR24421:SF60">
    <property type="entry name" value="SENSOR HISTIDINE KINASE COMP"/>
    <property type="match status" value="1"/>
</dbReference>
<feature type="transmembrane region" description="Helical" evidence="8">
    <location>
        <begin position="205"/>
        <end position="224"/>
    </location>
</feature>
<dbReference type="AlphaFoldDB" id="A0A841RN05"/>
<dbReference type="EMBL" id="JACHON010000003">
    <property type="protein sequence ID" value="MBB6512555.1"/>
    <property type="molecule type" value="Genomic_DNA"/>
</dbReference>
<dbReference type="CDD" id="cd16917">
    <property type="entry name" value="HATPase_UhpB-NarQ-NarX-like"/>
    <property type="match status" value="1"/>
</dbReference>
<dbReference type="SUPFAM" id="SSF55874">
    <property type="entry name" value="ATPase domain of HSP90 chaperone/DNA topoisomerase II/histidine kinase"/>
    <property type="match status" value="1"/>
</dbReference>
<evidence type="ECO:0000313" key="10">
    <source>
        <dbReference type="EMBL" id="MBB6512555.1"/>
    </source>
</evidence>
<dbReference type="PROSITE" id="PS50109">
    <property type="entry name" value="HIS_KIN"/>
    <property type="match status" value="1"/>
</dbReference>
<accession>A0A841RN05</accession>
<keyword evidence="7" id="KW-0902">Two-component regulatory system</keyword>
<dbReference type="Gene3D" id="3.30.565.10">
    <property type="entry name" value="Histidine kinase-like ATPase, C-terminal domain"/>
    <property type="match status" value="1"/>
</dbReference>
<proteinExistence type="predicted"/>
<dbReference type="Pfam" id="PF07730">
    <property type="entry name" value="HisKA_3"/>
    <property type="match status" value="1"/>
</dbReference>
<evidence type="ECO:0000256" key="3">
    <source>
        <dbReference type="ARBA" id="ARBA00022679"/>
    </source>
</evidence>
<dbReference type="GO" id="GO:0000155">
    <property type="term" value="F:phosphorelay sensor kinase activity"/>
    <property type="evidence" value="ECO:0007669"/>
    <property type="project" value="InterPro"/>
</dbReference>
<reference evidence="10 11" key="1">
    <citation type="submission" date="2020-08" db="EMBL/GenBank/DDBJ databases">
        <title>Genomic Encyclopedia of Type Strains, Phase IV (KMG-IV): sequencing the most valuable type-strain genomes for metagenomic binning, comparative biology and taxonomic classification.</title>
        <authorList>
            <person name="Goeker M."/>
        </authorList>
    </citation>
    <scope>NUCLEOTIDE SEQUENCE [LARGE SCALE GENOMIC DNA]</scope>
    <source>
        <strain evidence="10 11">DSM 11805</strain>
    </source>
</reference>
<keyword evidence="4" id="KW-0547">Nucleotide-binding</keyword>